<dbReference type="AlphaFoldDB" id="A0A4Y2SNP9"/>
<name>A0A4Y2SNP9_ARAVE</name>
<organism evidence="2 3">
    <name type="scientific">Araneus ventricosus</name>
    <name type="common">Orbweaver spider</name>
    <name type="synonym">Epeira ventricosa</name>
    <dbReference type="NCBI Taxonomy" id="182803"/>
    <lineage>
        <taxon>Eukaryota</taxon>
        <taxon>Metazoa</taxon>
        <taxon>Ecdysozoa</taxon>
        <taxon>Arthropoda</taxon>
        <taxon>Chelicerata</taxon>
        <taxon>Arachnida</taxon>
        <taxon>Araneae</taxon>
        <taxon>Araneomorphae</taxon>
        <taxon>Entelegynae</taxon>
        <taxon>Araneoidea</taxon>
        <taxon>Araneidae</taxon>
        <taxon>Araneus</taxon>
    </lineage>
</organism>
<comment type="caution">
    <text evidence="2">The sequence shown here is derived from an EMBL/GenBank/DDBJ whole genome shotgun (WGS) entry which is preliminary data.</text>
</comment>
<keyword evidence="3" id="KW-1185">Reference proteome</keyword>
<sequence>MFSFHPIFRYCCWHTSKTAKQIKGSADSVIHGKVFKICFITLLSTAQIIDAVKLVVIKEDSGSKSEEDSVEKFTSNESKEIDLLMDFIEKEARGRKNPPARTGRIVRRKKPHTELTTQHSFRNERVQAPKLAKEYHVHYHNHQHKSKENPSLIAHEDKVTPMLLDTLASHLNTFQDIYTSPRAPSFPLIIPSGVDRFKDFKDFESLLHPKNPNPEPHAKYPMLDVDRDVIHSFDEASSQPVVPTSNRTNSDVKLEILKKYQKFLNTRFRHNSQNGDEDFLNRDRFAGFTDFSNIESPPPPSEAEKPNSPEKEEDMVIKDFAIVIKTKNRSQPTKKSIQNHDHRMNHHKVLNLRPQLRVPQETRASQALRLPRILDSPGGSPAFIDKLNLLKHAKQLASSNVALRHALAQNLNSIESQHHQRFSLKP</sequence>
<feature type="region of interest" description="Disordered" evidence="1">
    <location>
        <begin position="290"/>
        <end position="312"/>
    </location>
</feature>
<gene>
    <name evidence="2" type="ORF">AVEN_24032_1</name>
</gene>
<proteinExistence type="predicted"/>
<dbReference type="Proteomes" id="UP000499080">
    <property type="component" value="Unassembled WGS sequence"/>
</dbReference>
<dbReference type="OrthoDB" id="6430466at2759"/>
<protein>
    <submittedName>
        <fullName evidence="2">Uncharacterized protein</fullName>
    </submittedName>
</protein>
<evidence type="ECO:0000313" key="3">
    <source>
        <dbReference type="Proteomes" id="UP000499080"/>
    </source>
</evidence>
<feature type="non-terminal residue" evidence="2">
    <location>
        <position position="426"/>
    </location>
</feature>
<reference evidence="2 3" key="1">
    <citation type="journal article" date="2019" name="Sci. Rep.">
        <title>Orb-weaving spider Araneus ventricosus genome elucidates the spidroin gene catalogue.</title>
        <authorList>
            <person name="Kono N."/>
            <person name="Nakamura H."/>
            <person name="Ohtoshi R."/>
            <person name="Moran D.A.P."/>
            <person name="Shinohara A."/>
            <person name="Yoshida Y."/>
            <person name="Fujiwara M."/>
            <person name="Mori M."/>
            <person name="Tomita M."/>
            <person name="Arakawa K."/>
        </authorList>
    </citation>
    <scope>NUCLEOTIDE SEQUENCE [LARGE SCALE GENOMIC DNA]</scope>
</reference>
<evidence type="ECO:0000256" key="1">
    <source>
        <dbReference type="SAM" id="MobiDB-lite"/>
    </source>
</evidence>
<evidence type="ECO:0000313" key="2">
    <source>
        <dbReference type="EMBL" id="GBN89050.1"/>
    </source>
</evidence>
<dbReference type="EMBL" id="BGPR01022590">
    <property type="protein sequence ID" value="GBN89050.1"/>
    <property type="molecule type" value="Genomic_DNA"/>
</dbReference>
<accession>A0A4Y2SNP9</accession>
<feature type="compositionally biased region" description="Basic and acidic residues" evidence="1">
    <location>
        <begin position="302"/>
        <end position="312"/>
    </location>
</feature>